<dbReference type="PANTHER" id="PTHR23150:SF19">
    <property type="entry name" value="FORMYLGLYCINE-GENERATING ENZYME"/>
    <property type="match status" value="1"/>
</dbReference>
<organism evidence="3 4">
    <name type="scientific">Zooshikella ganghwensis</name>
    <dbReference type="NCBI Taxonomy" id="202772"/>
    <lineage>
        <taxon>Bacteria</taxon>
        <taxon>Pseudomonadati</taxon>
        <taxon>Pseudomonadota</taxon>
        <taxon>Gammaproteobacteria</taxon>
        <taxon>Oceanospirillales</taxon>
        <taxon>Zooshikellaceae</taxon>
        <taxon>Zooshikella</taxon>
    </lineage>
</organism>
<evidence type="ECO:0000256" key="1">
    <source>
        <dbReference type="SAM" id="MobiDB-lite"/>
    </source>
</evidence>
<dbReference type="AlphaFoldDB" id="A0A4P9VIH9"/>
<dbReference type="InterPro" id="IPR051043">
    <property type="entry name" value="Sulfatase_Mod_Factor_Kinase"/>
</dbReference>
<proteinExistence type="predicted"/>
<dbReference type="PANTHER" id="PTHR23150">
    <property type="entry name" value="SULFATASE MODIFYING FACTOR 1, 2"/>
    <property type="match status" value="1"/>
</dbReference>
<keyword evidence="4" id="KW-1185">Reference proteome</keyword>
<dbReference type="Proteomes" id="UP000257039">
    <property type="component" value="Unassembled WGS sequence"/>
</dbReference>
<feature type="compositionally biased region" description="Polar residues" evidence="1">
    <location>
        <begin position="134"/>
        <end position="144"/>
    </location>
</feature>
<reference evidence="3 4" key="1">
    <citation type="submission" date="2017-04" db="EMBL/GenBank/DDBJ databases">
        <title>Draft genome sequence of Zooshikella ganghwensis VG4 isolated from Red Sea sediments.</title>
        <authorList>
            <person name="Rehman Z."/>
            <person name="Alam I."/>
            <person name="Kamau A."/>
            <person name="Bajic V."/>
            <person name="Leiknes T."/>
        </authorList>
    </citation>
    <scope>NUCLEOTIDE SEQUENCE [LARGE SCALE GENOMIC DNA]</scope>
    <source>
        <strain evidence="3 4">VG4</strain>
    </source>
</reference>
<dbReference type="RefSeq" id="WP_094785796.1">
    <property type="nucleotide sequence ID" value="NZ_NDXW01000001.1"/>
</dbReference>
<accession>A0A4P9VIH9</accession>
<feature type="region of interest" description="Disordered" evidence="1">
    <location>
        <begin position="123"/>
        <end position="149"/>
    </location>
</feature>
<dbReference type="InterPro" id="IPR016187">
    <property type="entry name" value="CTDL_fold"/>
</dbReference>
<evidence type="ECO:0000313" key="4">
    <source>
        <dbReference type="Proteomes" id="UP000257039"/>
    </source>
</evidence>
<dbReference type="GO" id="GO:0120147">
    <property type="term" value="F:formylglycine-generating oxidase activity"/>
    <property type="evidence" value="ECO:0007669"/>
    <property type="project" value="TreeGrafter"/>
</dbReference>
<evidence type="ECO:0000313" key="3">
    <source>
        <dbReference type="EMBL" id="RDH42269.1"/>
    </source>
</evidence>
<dbReference type="SUPFAM" id="SSF56436">
    <property type="entry name" value="C-type lectin-like"/>
    <property type="match status" value="1"/>
</dbReference>
<dbReference type="Pfam" id="PF03781">
    <property type="entry name" value="FGE-sulfatase"/>
    <property type="match status" value="1"/>
</dbReference>
<dbReference type="EMBL" id="NDXW01000001">
    <property type="protein sequence ID" value="RDH42269.1"/>
    <property type="molecule type" value="Genomic_DNA"/>
</dbReference>
<evidence type="ECO:0000259" key="2">
    <source>
        <dbReference type="Pfam" id="PF03781"/>
    </source>
</evidence>
<sequence>MANMIDIKGGTFKRMTAEDFMNREFREPKKYETQLTDFAIGKYKVTCAEYAFFIKVSGYKAPKFKNEADCIIDRTPAHYVNWYDAKAYCEWLGKISNKSISLPSEAQWEFVARNRGQDDVLFATNNGKREPGMNTDSYETSHGHSTPAVVDKYPPNPLGIYALKGGVKEWVLDSWSKSFDRLPLKNPVNLVDDEDKTKSIRGYDYETVGNEPIPSALLHFSSEAYTSIDTNGFRCVVNK</sequence>
<dbReference type="Gene3D" id="3.90.1580.10">
    <property type="entry name" value="paralog of FGE (formylglycine-generating enzyme)"/>
    <property type="match status" value="1"/>
</dbReference>
<comment type="caution">
    <text evidence="3">The sequence shown here is derived from an EMBL/GenBank/DDBJ whole genome shotgun (WGS) entry which is preliminary data.</text>
</comment>
<dbReference type="InterPro" id="IPR042095">
    <property type="entry name" value="SUMF_sf"/>
</dbReference>
<dbReference type="InterPro" id="IPR005532">
    <property type="entry name" value="SUMF_dom"/>
</dbReference>
<protein>
    <recommendedName>
        <fullName evidence="2">Sulfatase-modifying factor enzyme-like domain-containing protein</fullName>
    </recommendedName>
</protein>
<name>A0A4P9VIH9_9GAMM</name>
<gene>
    <name evidence="3" type="ORF">B9G39_01755</name>
</gene>
<feature type="domain" description="Sulfatase-modifying factor enzyme-like" evidence="2">
    <location>
        <begin position="2"/>
        <end position="236"/>
    </location>
</feature>